<comment type="caution">
    <text evidence="2">The sequence shown here is derived from an EMBL/GenBank/DDBJ whole genome shotgun (WGS) entry which is preliminary data.</text>
</comment>
<keyword evidence="3" id="KW-1185">Reference proteome</keyword>
<name>A0AA37PQS0_9MYCO</name>
<gene>
    <name evidence="1" type="ORF">MmonteBS_09490</name>
    <name evidence="2" type="ORF">NJB18185_45000</name>
</gene>
<evidence type="ECO:0000313" key="2">
    <source>
        <dbReference type="EMBL" id="GKU74729.1"/>
    </source>
</evidence>
<dbReference type="AlphaFoldDB" id="A0AA37PQS0"/>
<protein>
    <submittedName>
        <fullName evidence="2">Uncharacterized protein</fullName>
    </submittedName>
</protein>
<dbReference type="Proteomes" id="UP001139505">
    <property type="component" value="Unassembled WGS sequence"/>
</dbReference>
<dbReference type="EMBL" id="BQYH01000063">
    <property type="protein sequence ID" value="GKU74729.1"/>
    <property type="molecule type" value="Genomic_DNA"/>
</dbReference>
<dbReference type="EMBL" id="BFCH01000007">
    <property type="protein sequence ID" value="GBG36577.1"/>
    <property type="molecule type" value="Genomic_DNA"/>
</dbReference>
<evidence type="ECO:0000313" key="1">
    <source>
        <dbReference type="EMBL" id="GBG36577.1"/>
    </source>
</evidence>
<evidence type="ECO:0000313" key="3">
    <source>
        <dbReference type="Proteomes" id="UP000245060"/>
    </source>
</evidence>
<sequence length="102" mass="12042">MRLHYVTSGNNFNANDAVVLYLRRYPGKNEEEFNLHYGSAREYAHEQVQLLLKEAMRIEPDWNRLTLNEAGDYIESVMQERHPDLTSEALEAIGNYYTFLMR</sequence>
<accession>A0AA37PQS0</accession>
<reference evidence="2" key="3">
    <citation type="journal article" date="2022" name="Microbiol. Resour. Announc.">
        <title>Draft Genome Sequences of Eight Mycobacterium montefiorense Strains Isolated from Salamanders in Captivity.</title>
        <authorList>
            <person name="Komine T."/>
            <person name="Ihara H."/>
            <person name="Fukano H."/>
            <person name="Hoshino Y."/>
            <person name="Kurata O."/>
            <person name="Wada S."/>
        </authorList>
    </citation>
    <scope>NUCLEOTIDE SEQUENCE</scope>
    <source>
        <strain evidence="2">NJB18185</strain>
    </source>
</reference>
<proteinExistence type="predicted"/>
<evidence type="ECO:0000313" key="4">
    <source>
        <dbReference type="Proteomes" id="UP001139505"/>
    </source>
</evidence>
<organism evidence="2 4">
    <name type="scientific">Mycobacterium montefiorense</name>
    <dbReference type="NCBI Taxonomy" id="154654"/>
    <lineage>
        <taxon>Bacteria</taxon>
        <taxon>Bacillati</taxon>
        <taxon>Actinomycetota</taxon>
        <taxon>Actinomycetes</taxon>
        <taxon>Mycobacteriales</taxon>
        <taxon>Mycobacteriaceae</taxon>
        <taxon>Mycobacterium</taxon>
        <taxon>Mycobacterium simiae complex</taxon>
    </lineage>
</organism>
<reference evidence="3" key="2">
    <citation type="submission" date="2018-04" db="EMBL/GenBank/DDBJ databases">
        <title>Draft genome sequence of Mycobacterium montefiorense isolated from Japanese black salamander.</title>
        <authorList>
            <person name="Fukano H."/>
            <person name="Yoshida M."/>
            <person name="Shimizu A."/>
            <person name="Iwao H."/>
            <person name="Kurata O."/>
            <person name="Katayama Y."/>
            <person name="Omatsu T."/>
            <person name="Mizutani T."/>
            <person name="Wada S."/>
            <person name="Hoshino Y."/>
        </authorList>
    </citation>
    <scope>NUCLEOTIDE SEQUENCE [LARGE SCALE GENOMIC DNA]</scope>
    <source>
        <strain evidence="3">BS</strain>
    </source>
</reference>
<reference evidence="1" key="1">
    <citation type="journal article" date="2018" name="Genome Announc.">
        <title>Draft Genome Sequence of Mycobacterium montefiorense Isolated from Japanese Black Salamander (Hynobius nigrescens).</title>
        <authorList>
            <person name="Fukano H."/>
            <person name="Yoshida M."/>
            <person name="Shimizu A."/>
            <person name="Iwao H."/>
            <person name="Katayama Y."/>
            <person name="Omatsu T."/>
            <person name="Mizutani T."/>
            <person name="Kurata O."/>
            <person name="Wada S."/>
            <person name="Hoshino Y."/>
        </authorList>
    </citation>
    <scope>NUCLEOTIDE SEQUENCE</scope>
    <source>
        <strain evidence="1">BS</strain>
    </source>
</reference>
<reference evidence="2" key="4">
    <citation type="submission" date="2022-04" db="EMBL/GenBank/DDBJ databases">
        <authorList>
            <person name="Komine T."/>
            <person name="Fukano H."/>
            <person name="Wada S."/>
        </authorList>
    </citation>
    <scope>NUCLEOTIDE SEQUENCE</scope>
    <source>
        <strain evidence="2">NJB18185</strain>
    </source>
</reference>
<dbReference type="Proteomes" id="UP000245060">
    <property type="component" value="Unassembled WGS sequence"/>
</dbReference>